<evidence type="ECO:0000256" key="3">
    <source>
        <dbReference type="ARBA" id="ARBA00022884"/>
    </source>
</evidence>
<comment type="catalytic activity">
    <reaction evidence="5">
        <text>uridine(55) in tRNA = pseudouridine(55) in tRNA</text>
        <dbReference type="Rhea" id="RHEA:42532"/>
        <dbReference type="Rhea" id="RHEA-COMP:10101"/>
        <dbReference type="Rhea" id="RHEA-COMP:10102"/>
        <dbReference type="ChEBI" id="CHEBI:65314"/>
        <dbReference type="ChEBI" id="CHEBI:65315"/>
        <dbReference type="EC" id="5.4.99.25"/>
    </reaction>
</comment>
<dbReference type="HAMAP" id="MF_01893">
    <property type="entry name" value="Pus10_arch"/>
    <property type="match status" value="1"/>
</dbReference>
<feature type="binding site" evidence="5">
    <location>
        <position position="298"/>
    </location>
    <ligand>
        <name>substrate</name>
    </ligand>
</feature>
<dbReference type="Gene3D" id="3.30.70.2510">
    <property type="match status" value="1"/>
</dbReference>
<evidence type="ECO:0000256" key="4">
    <source>
        <dbReference type="ARBA" id="ARBA00023235"/>
    </source>
</evidence>
<dbReference type="PROSITE" id="PS51165">
    <property type="entry name" value="THUMP"/>
    <property type="match status" value="1"/>
</dbReference>
<dbReference type="PANTHER" id="PTHR21568:SF0">
    <property type="entry name" value="TRNA PSEUDOURIDINE SYNTHASE PUS10"/>
    <property type="match status" value="1"/>
</dbReference>
<dbReference type="GO" id="GO:0031119">
    <property type="term" value="P:tRNA pseudouridine synthesis"/>
    <property type="evidence" value="ECO:0007669"/>
    <property type="project" value="UniProtKB-UniRule"/>
</dbReference>
<proteinExistence type="inferred from homology"/>
<accession>A0A483CP25</accession>
<keyword evidence="4 5" id="KW-0413">Isomerase</keyword>
<evidence type="ECO:0000256" key="2">
    <source>
        <dbReference type="ARBA" id="ARBA00022694"/>
    </source>
</evidence>
<dbReference type="Pfam" id="PF22023">
    <property type="entry name" value="Pus10_THUMP_arc"/>
    <property type="match status" value="1"/>
</dbReference>
<dbReference type="RefSeq" id="WP_130646620.1">
    <property type="nucleotide sequence ID" value="NZ_PGCL01000002.1"/>
</dbReference>
<dbReference type="PANTHER" id="PTHR21568">
    <property type="entry name" value="TRNA PSEUDOURIDINE SYNTHASE PUS10"/>
    <property type="match status" value="1"/>
</dbReference>
<feature type="binding site" evidence="5">
    <location>
        <position position="370"/>
    </location>
    <ligand>
        <name>substrate</name>
    </ligand>
</feature>
<evidence type="ECO:0000256" key="5">
    <source>
        <dbReference type="HAMAP-Rule" id="MF_01893"/>
    </source>
</evidence>
<reference evidence="7 8" key="1">
    <citation type="submission" date="2017-11" db="EMBL/GenBank/DDBJ databases">
        <title>Isolation and Characterization of Methanofollis Species from Methane Seep Offshore SW Taiwan.</title>
        <authorList>
            <person name="Teng N.-H."/>
            <person name="Lai M.-C."/>
            <person name="Chen S.-C."/>
        </authorList>
    </citation>
    <scope>NUCLEOTIDE SEQUENCE [LARGE SCALE GENOMIC DNA]</scope>
    <source>
        <strain evidence="7 8">FWC-SCC2</strain>
    </source>
</reference>
<comment type="caution">
    <text evidence="7">The sequence shown here is derived from an EMBL/GenBank/DDBJ whole genome shotgun (WGS) entry which is preliminary data.</text>
</comment>
<name>A0A483CP25_9EURY</name>
<dbReference type="EC" id="5.4.99.25" evidence="5"/>
<dbReference type="InterPro" id="IPR039894">
    <property type="entry name" value="Pus10-like"/>
</dbReference>
<protein>
    <recommendedName>
        <fullName evidence="5">tRNA pseudouridine synthase Pus10</fullName>
        <ecNumber evidence="5">5.4.99.25</ecNumber>
    </recommendedName>
    <alternativeName>
        <fullName evidence="5">tRNA pseudouridine 54/55 synthase</fullName>
        <shortName evidence="5">Psi54/55 synthase</shortName>
    </alternativeName>
</protein>
<gene>
    <name evidence="5" type="primary">pus10</name>
    <name evidence="7" type="ORF">CUJ86_05840</name>
</gene>
<evidence type="ECO:0000313" key="7">
    <source>
        <dbReference type="EMBL" id="TAJ44812.1"/>
    </source>
</evidence>
<keyword evidence="8" id="KW-1185">Reference proteome</keyword>
<comment type="function">
    <text evidence="5">Responsible for synthesis of pseudouridine from uracil-54 and uracil-55 in the psi GC loop of transfer RNAs.</text>
</comment>
<organism evidence="7 8">
    <name type="scientific">Methanofollis fontis</name>
    <dbReference type="NCBI Taxonomy" id="2052832"/>
    <lineage>
        <taxon>Archaea</taxon>
        <taxon>Methanobacteriati</taxon>
        <taxon>Methanobacteriota</taxon>
        <taxon>Stenosarchaea group</taxon>
        <taxon>Methanomicrobia</taxon>
        <taxon>Methanomicrobiales</taxon>
        <taxon>Methanomicrobiaceae</taxon>
        <taxon>Methanofollis</taxon>
    </lineage>
</organism>
<dbReference type="SUPFAM" id="SSF55120">
    <property type="entry name" value="Pseudouridine synthase"/>
    <property type="match status" value="1"/>
</dbReference>
<dbReference type="InterPro" id="IPR048741">
    <property type="entry name" value="Pus10-like_C"/>
</dbReference>
<dbReference type="NCBIfam" id="TIGR01213">
    <property type="entry name" value="pseudo_Pus10arc"/>
    <property type="match status" value="1"/>
</dbReference>
<evidence type="ECO:0000256" key="1">
    <source>
        <dbReference type="ARBA" id="ARBA00009652"/>
    </source>
</evidence>
<dbReference type="EMBL" id="PGCL01000002">
    <property type="protein sequence ID" value="TAJ44812.1"/>
    <property type="molecule type" value="Genomic_DNA"/>
</dbReference>
<feature type="active site" description="Nucleophile" evidence="5">
    <location>
        <position position="232"/>
    </location>
</feature>
<dbReference type="Proteomes" id="UP000292580">
    <property type="component" value="Unassembled WGS sequence"/>
</dbReference>
<dbReference type="InterPro" id="IPR055174">
    <property type="entry name" value="Pus10_THUMP_arc"/>
</dbReference>
<comment type="catalytic activity">
    <reaction evidence="5">
        <text>uridine(54) in tRNA = pseudouridine(54) in tRNA</text>
        <dbReference type="Rhea" id="RHEA:57876"/>
        <dbReference type="Rhea" id="RHEA-COMP:10193"/>
        <dbReference type="Rhea" id="RHEA-COMP:14141"/>
        <dbReference type="ChEBI" id="CHEBI:65314"/>
        <dbReference type="ChEBI" id="CHEBI:65315"/>
    </reaction>
</comment>
<dbReference type="InterPro" id="IPR004114">
    <property type="entry name" value="THUMP_dom"/>
</dbReference>
<evidence type="ECO:0000259" key="6">
    <source>
        <dbReference type="PROSITE" id="PS51165"/>
    </source>
</evidence>
<comment type="similarity">
    <text evidence="1 5">Belongs to the pseudouridine synthase Pus10 family.</text>
</comment>
<dbReference type="Gene3D" id="3.30.70.3190">
    <property type="match status" value="1"/>
</dbReference>
<dbReference type="AlphaFoldDB" id="A0A483CP25"/>
<keyword evidence="2 5" id="KW-0819">tRNA processing</keyword>
<dbReference type="InterPro" id="IPR005912">
    <property type="entry name" value="Pus10"/>
</dbReference>
<dbReference type="OrthoDB" id="10348at2157"/>
<keyword evidence="3 5" id="KW-0694">RNA-binding</keyword>
<sequence length="416" mass="45890">MEDLIRTVGAILEYGPVCDHCLGRFFGKRSFGLSNAERGLAVRTAYALAQNEPFAGEPDECWICNRIFDSIDLWARRVCEALDGVDFATFLVGTRVPPLVAESEEMVWSDLSLADPEPIKSEMNREVGKAVSALTGKSVDFRRPDVVAVLNLAEERVEIEINPVYFRGRYLKYERGIPQTHWDCRVCRGKGCERCNFTGKMYADSVEELIGGPAVEAFGAETAVLHGAGREDIDARMLGSGRPFVMEMVRPTRRQVDLADLEAAINAAAEGRVGVILQGWSSHAEVETLKSNKAHKKYRILVEVDGEISLDVLQSALTRLNGETINQRTPQRVAHRRADRIRKRRVIDIRSPGMQDGRFVIDVVGEAGLYIKELISGDGGRTSPSLTEILGIDAHVTSLDVVLVEEPESGDCDGSS</sequence>
<dbReference type="FunFam" id="3.30.70.2510:FF:000001">
    <property type="entry name" value="tRNA pseudouridine synthase Pus10"/>
    <property type="match status" value="1"/>
</dbReference>
<evidence type="ECO:0000313" key="8">
    <source>
        <dbReference type="Proteomes" id="UP000292580"/>
    </source>
</evidence>
<dbReference type="GO" id="GO:0160148">
    <property type="term" value="F:tRNA pseudouridine(55) synthase activity"/>
    <property type="evidence" value="ECO:0007669"/>
    <property type="project" value="UniProtKB-EC"/>
</dbReference>
<dbReference type="Pfam" id="PF21238">
    <property type="entry name" value="Pus10_C"/>
    <property type="match status" value="1"/>
</dbReference>
<dbReference type="GO" id="GO:0000049">
    <property type="term" value="F:tRNA binding"/>
    <property type="evidence" value="ECO:0007669"/>
    <property type="project" value="InterPro"/>
</dbReference>
<feature type="domain" description="THUMP" evidence="6">
    <location>
        <begin position="1"/>
        <end position="163"/>
    </location>
</feature>
<dbReference type="InterPro" id="IPR020103">
    <property type="entry name" value="PsdUridine_synth_cat_dom_sf"/>
</dbReference>